<keyword evidence="2" id="KW-1185">Reference proteome</keyword>
<sequence length="140" mass="16380">MNIDKFISYENLTLTSGEYSYEELTSFKYFISILESDECRNLQITSNATNINNNNNNNILLLLLLLILVKYWDICNNINKKGNKDNNKFLLPGEKLVYQYDNEVYLTLNETQVVWILGYTIESCEKTKELKLFDNGLKLI</sequence>
<dbReference type="EMBL" id="MCFH01000057">
    <property type="protein sequence ID" value="ORX42951.1"/>
    <property type="molecule type" value="Genomic_DNA"/>
</dbReference>
<proteinExistence type="predicted"/>
<comment type="caution">
    <text evidence="1">The sequence shown here is derived from an EMBL/GenBank/DDBJ whole genome shotgun (WGS) entry which is preliminary data.</text>
</comment>
<dbReference type="OrthoDB" id="10637469at2759"/>
<dbReference type="Proteomes" id="UP000193719">
    <property type="component" value="Unassembled WGS sequence"/>
</dbReference>
<gene>
    <name evidence="1" type="ORF">BCR36DRAFT_374140</name>
</gene>
<reference evidence="1 2" key="2">
    <citation type="submission" date="2016-08" db="EMBL/GenBank/DDBJ databases">
        <title>Pervasive Adenine N6-methylation of Active Genes in Fungi.</title>
        <authorList>
            <consortium name="DOE Joint Genome Institute"/>
            <person name="Mondo S.J."/>
            <person name="Dannebaum R.O."/>
            <person name="Kuo R.C."/>
            <person name="Labutti K."/>
            <person name="Haridas S."/>
            <person name="Kuo A."/>
            <person name="Salamov A."/>
            <person name="Ahrendt S.R."/>
            <person name="Lipzen A."/>
            <person name="Sullivan W."/>
            <person name="Andreopoulos W.B."/>
            <person name="Clum A."/>
            <person name="Lindquist E."/>
            <person name="Daum C."/>
            <person name="Ramamoorthy G.K."/>
            <person name="Gryganskyi A."/>
            <person name="Culley D."/>
            <person name="Magnuson J.K."/>
            <person name="James T.Y."/>
            <person name="O'Malley M.A."/>
            <person name="Stajich J.E."/>
            <person name="Spatafora J.W."/>
            <person name="Visel A."/>
            <person name="Grigoriev I.V."/>
        </authorList>
    </citation>
    <scope>NUCLEOTIDE SEQUENCE [LARGE SCALE GENOMIC DNA]</scope>
    <source>
        <strain evidence="2">finn</strain>
    </source>
</reference>
<evidence type="ECO:0000313" key="2">
    <source>
        <dbReference type="Proteomes" id="UP000193719"/>
    </source>
</evidence>
<accession>A0A1Y1UXQ6</accession>
<organism evidence="1 2">
    <name type="scientific">Piromyces finnis</name>
    <dbReference type="NCBI Taxonomy" id="1754191"/>
    <lineage>
        <taxon>Eukaryota</taxon>
        <taxon>Fungi</taxon>
        <taxon>Fungi incertae sedis</taxon>
        <taxon>Chytridiomycota</taxon>
        <taxon>Chytridiomycota incertae sedis</taxon>
        <taxon>Neocallimastigomycetes</taxon>
        <taxon>Neocallimastigales</taxon>
        <taxon>Neocallimastigaceae</taxon>
        <taxon>Piromyces</taxon>
    </lineage>
</organism>
<evidence type="ECO:0000313" key="1">
    <source>
        <dbReference type="EMBL" id="ORX42951.1"/>
    </source>
</evidence>
<name>A0A1Y1UXQ6_9FUNG</name>
<dbReference type="AlphaFoldDB" id="A0A1Y1UXQ6"/>
<protein>
    <submittedName>
        <fullName evidence="1">Uncharacterized protein</fullName>
    </submittedName>
</protein>
<reference evidence="1 2" key="1">
    <citation type="submission" date="2016-08" db="EMBL/GenBank/DDBJ databases">
        <title>Genomes of anaerobic fungi encode conserved fungal cellulosomes for biomass hydrolysis.</title>
        <authorList>
            <consortium name="DOE Joint Genome Institute"/>
            <person name="Haitjema C.H."/>
            <person name="Gilmore S.P."/>
            <person name="Henske J.K."/>
            <person name="Solomon K.V."/>
            <person name="De Groot R."/>
            <person name="Kuo A."/>
            <person name="Mondo S.J."/>
            <person name="Salamov A.A."/>
            <person name="Labutti K."/>
            <person name="Zhao Z."/>
            <person name="Chiniquy J."/>
            <person name="Barry K."/>
            <person name="Brewer H.M."/>
            <person name="Purvine S.O."/>
            <person name="Wright A.T."/>
            <person name="Boxma B."/>
            <person name="Van Alen T."/>
            <person name="Hackstein J.H."/>
            <person name="Baker S.E."/>
            <person name="Grigoriev I.V."/>
            <person name="O'Malley M.A."/>
        </authorList>
    </citation>
    <scope>NUCLEOTIDE SEQUENCE [LARGE SCALE GENOMIC DNA]</scope>
    <source>
        <strain evidence="2">finn</strain>
    </source>
</reference>